<sequence>MEKRIKLNSGNTIPVIGFGTWPITEESAPDLVYNALKAGYRLIDSAEYYDNEKGIARGIHKWLEEDKIYHKRSDVFFTTKIDDKDHGYLKSKAVIKKSLRNVECIGYIDLILIHSPQSDYKRRHGTWIALQEAVEEGSVKSIGVSNYGIDHLKELLSYPDLRIIPSVNQLEIHPWLTRKELVQFCRKFNLTVEAYSPLTQGNKLNDVNLKLLAKKYHKCTAQILLRWSLEQGFIPIPKTTHVSRMRLNYDVFDFSLTQKELVSMDHGEENICFCWDPTIYPIDNKISN</sequence>
<dbReference type="Proteomes" id="UP000478008">
    <property type="component" value="Unassembled WGS sequence"/>
</dbReference>
<keyword evidence="2" id="KW-0560">Oxidoreductase</keyword>
<feature type="binding site" evidence="4">
    <location>
        <position position="114"/>
    </location>
    <ligand>
        <name>substrate</name>
    </ligand>
</feature>
<reference evidence="8 9" key="1">
    <citation type="submission" date="2019-07" db="EMBL/GenBank/DDBJ databases">
        <authorList>
            <person name="Friedrich A."/>
            <person name="Schacherer J."/>
        </authorList>
    </citation>
    <scope>NUCLEOTIDE SEQUENCE [LARGE SCALE GENOMIC DNA]</scope>
</reference>
<dbReference type="InterPro" id="IPR018170">
    <property type="entry name" value="Aldo/ket_reductase_CS"/>
</dbReference>
<dbReference type="PROSITE" id="PS00062">
    <property type="entry name" value="ALDOKETO_REDUCTASE_2"/>
    <property type="match status" value="1"/>
</dbReference>
<gene>
    <name evidence="8" type="ORF">DEBR0S2_20868G</name>
    <name evidence="7" type="ORF">HII12_003045</name>
</gene>
<dbReference type="EMBL" id="CABFWN010000002">
    <property type="protein sequence ID" value="VUG17982.1"/>
    <property type="molecule type" value="Genomic_DNA"/>
</dbReference>
<evidence type="ECO:0000256" key="3">
    <source>
        <dbReference type="PIRSR" id="PIRSR000097-1"/>
    </source>
</evidence>
<dbReference type="PIRSF" id="PIRSF000097">
    <property type="entry name" value="AKR"/>
    <property type="match status" value="1"/>
</dbReference>
<evidence type="ECO:0000256" key="2">
    <source>
        <dbReference type="ARBA" id="ARBA00023002"/>
    </source>
</evidence>
<dbReference type="PANTHER" id="PTHR43827:SF13">
    <property type="entry name" value="ALDO_KETO REDUCTASE FAMILY PROTEIN"/>
    <property type="match status" value="1"/>
</dbReference>
<dbReference type="Pfam" id="PF00248">
    <property type="entry name" value="Aldo_ket_red"/>
    <property type="match status" value="1"/>
</dbReference>
<feature type="domain" description="NADP-dependent oxidoreductase" evidence="6">
    <location>
        <begin position="16"/>
        <end position="265"/>
    </location>
</feature>
<evidence type="ECO:0000256" key="5">
    <source>
        <dbReference type="PIRSR" id="PIRSR000097-3"/>
    </source>
</evidence>
<proteinExistence type="inferred from homology"/>
<accession>A0A7D9GZM5</accession>
<evidence type="ECO:0000259" key="6">
    <source>
        <dbReference type="Pfam" id="PF00248"/>
    </source>
</evidence>
<dbReference type="Proteomes" id="UP000568158">
    <property type="component" value="Unassembled WGS sequence"/>
</dbReference>
<protein>
    <submittedName>
        <fullName evidence="8">DEBR0S2_20868g1_1</fullName>
    </submittedName>
</protein>
<evidence type="ECO:0000256" key="4">
    <source>
        <dbReference type="PIRSR" id="PIRSR000097-2"/>
    </source>
</evidence>
<comment type="similarity">
    <text evidence="1">Belongs to the aldo/keto reductase family.</text>
</comment>
<name>A0A7D9GZM5_DEKBR</name>
<dbReference type="GO" id="GO:0016616">
    <property type="term" value="F:oxidoreductase activity, acting on the CH-OH group of donors, NAD or NADP as acceptor"/>
    <property type="evidence" value="ECO:0007669"/>
    <property type="project" value="UniProtKB-ARBA"/>
</dbReference>
<evidence type="ECO:0000313" key="9">
    <source>
        <dbReference type="Proteomes" id="UP000478008"/>
    </source>
</evidence>
<dbReference type="SUPFAM" id="SSF51430">
    <property type="entry name" value="NAD(P)-linked oxidoreductase"/>
    <property type="match status" value="1"/>
</dbReference>
<dbReference type="EMBL" id="JABCYN010000029">
    <property type="protein sequence ID" value="KAF6010169.1"/>
    <property type="molecule type" value="Genomic_DNA"/>
</dbReference>
<dbReference type="FunFam" id="3.20.20.100:FF:000015">
    <property type="entry name" value="Oxidoreductase, aldo/keto reductase family"/>
    <property type="match status" value="1"/>
</dbReference>
<evidence type="ECO:0000313" key="10">
    <source>
        <dbReference type="Proteomes" id="UP000568158"/>
    </source>
</evidence>
<evidence type="ECO:0000256" key="1">
    <source>
        <dbReference type="ARBA" id="ARBA00007905"/>
    </source>
</evidence>
<dbReference type="CDD" id="cd19071">
    <property type="entry name" value="AKR_AKR1-5-like"/>
    <property type="match status" value="1"/>
</dbReference>
<dbReference type="PRINTS" id="PR00069">
    <property type="entry name" value="ALDKETRDTASE"/>
</dbReference>
<keyword evidence="9" id="KW-1185">Reference proteome</keyword>
<organism evidence="8 9">
    <name type="scientific">Dekkera bruxellensis</name>
    <name type="common">Brettanomyces custersii</name>
    <dbReference type="NCBI Taxonomy" id="5007"/>
    <lineage>
        <taxon>Eukaryota</taxon>
        <taxon>Fungi</taxon>
        <taxon>Dikarya</taxon>
        <taxon>Ascomycota</taxon>
        <taxon>Saccharomycotina</taxon>
        <taxon>Pichiomycetes</taxon>
        <taxon>Pichiales</taxon>
        <taxon>Pichiaceae</taxon>
        <taxon>Brettanomyces</taxon>
    </lineage>
</organism>
<dbReference type="AlphaFoldDB" id="A0A7D9GZM5"/>
<dbReference type="PANTHER" id="PTHR43827">
    <property type="entry name" value="2,5-DIKETO-D-GLUCONIC ACID REDUCTASE"/>
    <property type="match status" value="1"/>
</dbReference>
<dbReference type="InterPro" id="IPR036812">
    <property type="entry name" value="NAD(P)_OxRdtase_dom_sf"/>
</dbReference>
<feature type="active site" description="Proton donor" evidence="3">
    <location>
        <position position="49"/>
    </location>
</feature>
<dbReference type="InterPro" id="IPR020471">
    <property type="entry name" value="AKR"/>
</dbReference>
<reference evidence="7 10" key="2">
    <citation type="journal article" date="2020" name="Appl. Microbiol. Biotechnol.">
        <title>Targeted gene deletion in Brettanomyces bruxellensis with an expression-free CRISPR-Cas9 system.</title>
        <authorList>
            <person name="Varela C."/>
            <person name="Bartel C."/>
            <person name="Onetto C."/>
            <person name="Borneman A."/>
        </authorList>
    </citation>
    <scope>NUCLEOTIDE SEQUENCE [LARGE SCALE GENOMIC DNA]</scope>
    <source>
        <strain evidence="7 10">AWRI1613</strain>
    </source>
</reference>
<evidence type="ECO:0000313" key="8">
    <source>
        <dbReference type="EMBL" id="VUG17982.1"/>
    </source>
</evidence>
<evidence type="ECO:0000313" key="7">
    <source>
        <dbReference type="EMBL" id="KAF6010169.1"/>
    </source>
</evidence>
<feature type="site" description="Lowers pKa of active site Tyr" evidence="5">
    <location>
        <position position="80"/>
    </location>
</feature>
<dbReference type="Gene3D" id="3.20.20.100">
    <property type="entry name" value="NADP-dependent oxidoreductase domain"/>
    <property type="match status" value="1"/>
</dbReference>
<dbReference type="InterPro" id="IPR023210">
    <property type="entry name" value="NADP_OxRdtase_dom"/>
</dbReference>
<dbReference type="OMA" id="IYAPVCW"/>